<feature type="domain" description="MapZ extracellular" evidence="3">
    <location>
        <begin position="193"/>
        <end position="318"/>
    </location>
</feature>
<sequence>MTEKDKKPLEQETESILDFEDAKDMTIGQANRKAEEIEAGVTEDDNVLDKYIKQHRAEIEADKYDTKILAQEELAKAEELAAKEAATEVVEAPTAQIPEVKETVLEQRPEMDAISTELPTKIKFGPVSTEPITEPVDLPEETPQSGGKRLKTILYSTLGLAIIASAGFVTYNWMHSRGKSGGTTVVSSSSSKSTSTSKSSSSETQAQKLEEFTKAYDAFFVDDSKSALKNDKFGDLENLKKLLDKLEGNSEYQAAKTKYDDLVKQVSAIQKVNSQFTSPVIKDGVLDENAKAKSDATFGDTKTGNEKLDSLLNNAIAQGRSQQVATPAPVTGTGGTETSNAAATPAQSAIPAGGSAANSSGAAQPGYSGYGLSSNGVALQRSLSRVPYNQAAIDDVNNPAWVFGDGILEKVLNIARQRGYITGNQYILERVNIIKGNGYYNLFKPDGTYLFSINAKTGYFVGNGKGHSDALDY</sequence>
<feature type="compositionally biased region" description="Low complexity" evidence="2">
    <location>
        <begin position="324"/>
        <end position="358"/>
    </location>
</feature>
<evidence type="ECO:0000313" key="5">
    <source>
        <dbReference type="EMBL" id="MBK4780000.1"/>
    </source>
</evidence>
<organism evidence="5 8">
    <name type="scientific">Streptococcus lactarius</name>
    <dbReference type="NCBI Taxonomy" id="684066"/>
    <lineage>
        <taxon>Bacteria</taxon>
        <taxon>Bacillati</taxon>
        <taxon>Bacillota</taxon>
        <taxon>Bacilli</taxon>
        <taxon>Lactobacillales</taxon>
        <taxon>Streptococcaceae</taxon>
        <taxon>Streptococcus</taxon>
    </lineage>
</organism>
<dbReference type="Proteomes" id="UP000676511">
    <property type="component" value="Chromosome"/>
</dbReference>
<comment type="subcellular location">
    <subcellularLocation>
        <location evidence="1">Cell membrane</location>
        <topology evidence="1">Single-pass membrane protein</topology>
    </subcellularLocation>
    <text evidence="1">In newborn cells, forms a ring positioned at mid-cell. Soon after cell division starts and the cells begin elongating, the ring splits into two rings that, as elongation proceeds, move along and mark the future division sites.</text>
</comment>
<evidence type="ECO:0000313" key="6">
    <source>
        <dbReference type="EMBL" id="QUB39359.1"/>
    </source>
</evidence>
<evidence type="ECO:0000313" key="8">
    <source>
        <dbReference type="Proteomes" id="UP001138780"/>
    </source>
</evidence>
<dbReference type="Proteomes" id="UP001138780">
    <property type="component" value="Unassembled WGS sequence"/>
</dbReference>
<evidence type="ECO:0000259" key="3">
    <source>
        <dbReference type="Pfam" id="PF18041"/>
    </source>
</evidence>
<reference evidence="6 7" key="2">
    <citation type="submission" date="2021-03" db="EMBL/GenBank/DDBJ databases">
        <title>Human Oral Microbial Genomes.</title>
        <authorList>
            <person name="Johnston C.D."/>
            <person name="Chen T."/>
            <person name="Dewhirst F.E."/>
        </authorList>
    </citation>
    <scope>NUCLEOTIDE SEQUENCE [LARGE SCALE GENOMIC DNA]</scope>
    <source>
        <strain evidence="6 7">CCUG 66490</strain>
    </source>
</reference>
<dbReference type="GO" id="GO:0005886">
    <property type="term" value="C:plasma membrane"/>
    <property type="evidence" value="ECO:0007669"/>
    <property type="project" value="UniProtKB-SubCell"/>
</dbReference>
<dbReference type="InterPro" id="IPR040532">
    <property type="entry name" value="MapZ_C2"/>
</dbReference>
<keyword evidence="7" id="KW-1185">Reference proteome</keyword>
<dbReference type="InterPro" id="IPR030858">
    <property type="entry name" value="MapZ"/>
</dbReference>
<feature type="region of interest" description="Disordered" evidence="2">
    <location>
        <begin position="1"/>
        <end position="24"/>
    </location>
</feature>
<feature type="region of interest" description="Disordered" evidence="2">
    <location>
        <begin position="319"/>
        <end position="358"/>
    </location>
</feature>
<keyword evidence="1" id="KW-0131">Cell cycle</keyword>
<comment type="function">
    <text evidence="1">Early cell division protein that marks the future cell division site and supports proper FtsZ ring positioning.</text>
</comment>
<dbReference type="EMBL" id="MRXX01000009">
    <property type="protein sequence ID" value="MBK4780000.1"/>
    <property type="molecule type" value="Genomic_DNA"/>
</dbReference>
<dbReference type="RefSeq" id="WP_200772979.1">
    <property type="nucleotide sequence ID" value="NZ_CP072329.1"/>
</dbReference>
<feature type="transmembrane region" description="Helical" evidence="1">
    <location>
        <begin position="153"/>
        <end position="174"/>
    </location>
</feature>
<protein>
    <recommendedName>
        <fullName evidence="1">Mid-cell-anchored protein Z</fullName>
    </recommendedName>
</protein>
<comment type="subunit">
    <text evidence="1">Interacts with FtsZ.</text>
</comment>
<evidence type="ECO:0000256" key="1">
    <source>
        <dbReference type="HAMAP-Rule" id="MF_01941"/>
    </source>
</evidence>
<keyword evidence="1" id="KW-0812">Transmembrane</keyword>
<feature type="compositionally biased region" description="Basic and acidic residues" evidence="2">
    <location>
        <begin position="1"/>
        <end position="10"/>
    </location>
</feature>
<dbReference type="AlphaFoldDB" id="A0A9X0WNF4"/>
<dbReference type="InterPro" id="IPR041295">
    <property type="entry name" value="MapZ_EC1"/>
</dbReference>
<feature type="compositionally biased region" description="Acidic residues" evidence="2">
    <location>
        <begin position="11"/>
        <end position="21"/>
    </location>
</feature>
<name>A0A9X0WNF4_9STRE</name>
<comment type="similarity">
    <text evidence="1">Belongs to the MapZ family.</text>
</comment>
<reference evidence="5" key="1">
    <citation type="submission" date="2016-12" db="EMBL/GenBank/DDBJ databases">
        <title>Draft genome of Streptococcus lactarius CCUG 66490T type strain.</title>
        <authorList>
            <person name="Salva-Serra F."/>
            <person name="Engstrom-Jakobsson H."/>
            <person name="Thorell K."/>
            <person name="Gomila M."/>
            <person name="Gonzales-Siles L."/>
            <person name="Busquets A."/>
            <person name="Jaen-Luchoro D."/>
            <person name="Karlsson R."/>
            <person name="Kristiansson E."/>
            <person name="Moore E."/>
        </authorList>
    </citation>
    <scope>NUCLEOTIDE SEQUENCE</scope>
    <source>
        <strain evidence="5">CCUG 66490</strain>
    </source>
</reference>
<dbReference type="EMBL" id="CP072329">
    <property type="protein sequence ID" value="QUB39359.1"/>
    <property type="molecule type" value="Genomic_DNA"/>
</dbReference>
<dbReference type="Pfam" id="PF18708">
    <property type="entry name" value="MapZ_C2"/>
    <property type="match status" value="1"/>
</dbReference>
<keyword evidence="1" id="KW-0132">Cell division</keyword>
<dbReference type="Pfam" id="PF18041">
    <property type="entry name" value="MapZ_EC1"/>
    <property type="match status" value="1"/>
</dbReference>
<evidence type="ECO:0000259" key="4">
    <source>
        <dbReference type="Pfam" id="PF18708"/>
    </source>
</evidence>
<dbReference type="HAMAP" id="MF_01941">
    <property type="entry name" value="MapZ"/>
    <property type="match status" value="1"/>
</dbReference>
<feature type="region of interest" description="Disordered" evidence="2">
    <location>
        <begin position="180"/>
        <end position="205"/>
    </location>
</feature>
<feature type="compositionally biased region" description="Low complexity" evidence="2">
    <location>
        <begin position="182"/>
        <end position="202"/>
    </location>
</feature>
<evidence type="ECO:0000256" key="2">
    <source>
        <dbReference type="SAM" id="MobiDB-lite"/>
    </source>
</evidence>
<gene>
    <name evidence="1" type="primary">mapZ</name>
    <name evidence="5" type="ORF">BTU61_07320</name>
    <name evidence="6" type="ORF">J4854_02610</name>
</gene>
<feature type="region of interest" description="Disordered" evidence="2">
    <location>
        <begin position="124"/>
        <end position="146"/>
    </location>
</feature>
<accession>A0A9X0WNF4</accession>
<proteinExistence type="inferred from homology"/>
<keyword evidence="1" id="KW-1133">Transmembrane helix</keyword>
<evidence type="ECO:0000313" key="7">
    <source>
        <dbReference type="Proteomes" id="UP000676511"/>
    </source>
</evidence>
<feature type="domain" description="MapZ extracellular C-terminal" evidence="4">
    <location>
        <begin position="385"/>
        <end position="463"/>
    </location>
</feature>
<keyword evidence="1" id="KW-1003">Cell membrane</keyword>
<keyword evidence="1" id="KW-0472">Membrane</keyword>
<dbReference type="GO" id="GO:0051301">
    <property type="term" value="P:cell division"/>
    <property type="evidence" value="ECO:0007669"/>
    <property type="project" value="UniProtKB-UniRule"/>
</dbReference>